<dbReference type="Pfam" id="PF06114">
    <property type="entry name" value="Peptidase_M78"/>
    <property type="match status" value="1"/>
</dbReference>
<dbReference type="PANTHER" id="PTHR43236:SF2">
    <property type="entry name" value="BLL0069 PROTEIN"/>
    <property type="match status" value="1"/>
</dbReference>
<reference evidence="2" key="1">
    <citation type="submission" date="2020-10" db="EMBL/GenBank/DDBJ databases">
        <authorList>
            <person name="Gilroy R."/>
        </authorList>
    </citation>
    <scope>NUCLEOTIDE SEQUENCE</scope>
    <source>
        <strain evidence="2">ChiGjej1B1-1684</strain>
    </source>
</reference>
<evidence type="ECO:0000259" key="1">
    <source>
        <dbReference type="Pfam" id="PF06114"/>
    </source>
</evidence>
<name>A0A9D1LZ53_9FIRM</name>
<reference evidence="2" key="2">
    <citation type="journal article" date="2021" name="PeerJ">
        <title>Extensive microbial diversity within the chicken gut microbiome revealed by metagenomics and culture.</title>
        <authorList>
            <person name="Gilroy R."/>
            <person name="Ravi A."/>
            <person name="Getino M."/>
            <person name="Pursley I."/>
            <person name="Horton D.L."/>
            <person name="Alikhan N.F."/>
            <person name="Baker D."/>
            <person name="Gharbi K."/>
            <person name="Hall N."/>
            <person name="Watson M."/>
            <person name="Adriaenssens E.M."/>
            <person name="Foster-Nyarko E."/>
            <person name="Jarju S."/>
            <person name="Secka A."/>
            <person name="Antonio M."/>
            <person name="Oren A."/>
            <person name="Chaudhuri R.R."/>
            <person name="La Ragione R."/>
            <person name="Hildebrand F."/>
            <person name="Pallen M.J."/>
        </authorList>
    </citation>
    <scope>NUCLEOTIDE SEQUENCE</scope>
    <source>
        <strain evidence="2">ChiGjej1B1-1684</strain>
    </source>
</reference>
<dbReference type="Proteomes" id="UP000824118">
    <property type="component" value="Unassembled WGS sequence"/>
</dbReference>
<sequence length="181" mass="20808">MDKRDIEKNVNIMLERYGYSQEHDNYIDIVDFVRKLGFSVGSAELEDNDDGFLIVQPNGVDGLNDRIIGVNSKRSYEFKRFIIAHEFAHFILHYKGGSAYLHRENKKGKNEEENEADYYAANLIMPKNSFLREYNNLKNSGLENNAIGVQLASIYKVPLESALRRISEVIDIQAPKAHFGY</sequence>
<dbReference type="InterPro" id="IPR052345">
    <property type="entry name" value="Rad_response_metalloprotease"/>
</dbReference>
<gene>
    <name evidence="2" type="ORF">IAD22_07750</name>
</gene>
<feature type="domain" description="IrrE N-terminal-like" evidence="1">
    <location>
        <begin position="58"/>
        <end position="167"/>
    </location>
</feature>
<dbReference type="AlphaFoldDB" id="A0A9D1LZ53"/>
<dbReference type="EMBL" id="DVNG01000115">
    <property type="protein sequence ID" value="HIU50890.1"/>
    <property type="molecule type" value="Genomic_DNA"/>
</dbReference>
<dbReference type="Gene3D" id="1.10.10.2910">
    <property type="match status" value="1"/>
</dbReference>
<evidence type="ECO:0000313" key="2">
    <source>
        <dbReference type="EMBL" id="HIU50890.1"/>
    </source>
</evidence>
<accession>A0A9D1LZ53</accession>
<organism evidence="2 3">
    <name type="scientific">Candidatus Limousia pullorum</name>
    <dbReference type="NCBI Taxonomy" id="2840860"/>
    <lineage>
        <taxon>Bacteria</taxon>
        <taxon>Bacillati</taxon>
        <taxon>Bacillota</taxon>
        <taxon>Clostridia</taxon>
        <taxon>Eubacteriales</taxon>
        <taxon>Oscillospiraceae</taxon>
        <taxon>Oscillospiraceae incertae sedis</taxon>
        <taxon>Candidatus Limousia</taxon>
    </lineage>
</organism>
<comment type="caution">
    <text evidence="2">The sequence shown here is derived from an EMBL/GenBank/DDBJ whole genome shotgun (WGS) entry which is preliminary data.</text>
</comment>
<dbReference type="InterPro" id="IPR010359">
    <property type="entry name" value="IrrE_HExxH"/>
</dbReference>
<protein>
    <submittedName>
        <fullName evidence="2">ImmA/IrrE family metallo-endopeptidase</fullName>
    </submittedName>
</protein>
<proteinExistence type="predicted"/>
<dbReference type="PANTHER" id="PTHR43236">
    <property type="entry name" value="ANTITOXIN HIGA1"/>
    <property type="match status" value="1"/>
</dbReference>
<evidence type="ECO:0000313" key="3">
    <source>
        <dbReference type="Proteomes" id="UP000824118"/>
    </source>
</evidence>